<dbReference type="STRING" id="633813.SAMN04488087_0727"/>
<sequence length="58" mass="6343">MRECPACALPVADEKASVCPYCGYEFPTAAPGQRVVAWLMILLLLSSGLYALLAWLLR</sequence>
<evidence type="ECO:0000313" key="2">
    <source>
        <dbReference type="EMBL" id="SHK28151.1"/>
    </source>
</evidence>
<dbReference type="Proteomes" id="UP000185812">
    <property type="component" value="Unassembled WGS sequence"/>
</dbReference>
<dbReference type="AlphaFoldDB" id="A0A1M6R6P9"/>
<name>A0A1M6R6P9_9BACT</name>
<protein>
    <submittedName>
        <fullName evidence="2">Zinc-ribbon domain-containing protein</fullName>
    </submittedName>
</protein>
<keyword evidence="3" id="KW-1185">Reference proteome</keyword>
<proteinExistence type="predicted"/>
<keyword evidence="1" id="KW-0472">Membrane</keyword>
<accession>A0A1M6R6P9</accession>
<gene>
    <name evidence="2" type="ORF">SAMN04488087_0727</name>
</gene>
<reference evidence="3" key="1">
    <citation type="submission" date="2016-11" db="EMBL/GenBank/DDBJ databases">
        <authorList>
            <person name="Varghese N."/>
            <person name="Submissions S."/>
        </authorList>
    </citation>
    <scope>NUCLEOTIDE SEQUENCE [LARGE SCALE GENOMIC DNA]</scope>
    <source>
        <strain evidence="3">DSM 22212</strain>
    </source>
</reference>
<evidence type="ECO:0000313" key="3">
    <source>
        <dbReference type="Proteomes" id="UP000185812"/>
    </source>
</evidence>
<dbReference type="RefSeq" id="WP_072714617.1">
    <property type="nucleotide sequence ID" value="NZ_FRAU01000002.1"/>
</dbReference>
<dbReference type="EMBL" id="FRAU01000002">
    <property type="protein sequence ID" value="SHK28151.1"/>
    <property type="molecule type" value="Genomic_DNA"/>
</dbReference>
<keyword evidence="1" id="KW-1133">Transmembrane helix</keyword>
<organism evidence="2 3">
    <name type="scientific">Rhodothermus profundi</name>
    <dbReference type="NCBI Taxonomy" id="633813"/>
    <lineage>
        <taxon>Bacteria</taxon>
        <taxon>Pseudomonadati</taxon>
        <taxon>Rhodothermota</taxon>
        <taxon>Rhodothermia</taxon>
        <taxon>Rhodothermales</taxon>
        <taxon>Rhodothermaceae</taxon>
        <taxon>Rhodothermus</taxon>
    </lineage>
</organism>
<dbReference type="OrthoDB" id="966130at2"/>
<evidence type="ECO:0000256" key="1">
    <source>
        <dbReference type="SAM" id="Phobius"/>
    </source>
</evidence>
<feature type="transmembrane region" description="Helical" evidence="1">
    <location>
        <begin position="35"/>
        <end position="57"/>
    </location>
</feature>
<keyword evidence="1" id="KW-0812">Transmembrane</keyword>